<dbReference type="EMBL" id="JACXAJ010000001">
    <property type="protein sequence ID" value="MBD1395732.1"/>
    <property type="molecule type" value="Genomic_DNA"/>
</dbReference>
<feature type="region of interest" description="Disordered" evidence="1">
    <location>
        <begin position="1"/>
        <end position="75"/>
    </location>
</feature>
<feature type="compositionally biased region" description="Polar residues" evidence="1">
    <location>
        <begin position="28"/>
        <end position="46"/>
    </location>
</feature>
<evidence type="ECO:0000313" key="3">
    <source>
        <dbReference type="Proteomes" id="UP000625551"/>
    </source>
</evidence>
<accession>A0ABR7XBP7</accession>
<feature type="compositionally biased region" description="Basic and acidic residues" evidence="1">
    <location>
        <begin position="66"/>
        <end position="75"/>
    </location>
</feature>
<proteinExistence type="predicted"/>
<evidence type="ECO:0000313" key="2">
    <source>
        <dbReference type="EMBL" id="MBD1395732.1"/>
    </source>
</evidence>
<gene>
    <name evidence="2" type="ORF">H9Q13_01015</name>
</gene>
<name>A0ABR7XBP7_9BACT</name>
<comment type="caution">
    <text evidence="2">The sequence shown here is derived from an EMBL/GenBank/DDBJ whole genome shotgun (WGS) entry which is preliminary data.</text>
</comment>
<sequence>MNDNKEKHNANQKNNPENTKQDKDNPRQQKGPQSTHANLATTSRGADSTDKEFRNDQPNPSTVTDPDMKSKKGNS</sequence>
<reference evidence="2 3" key="1">
    <citation type="submission" date="2020-09" db="EMBL/GenBank/DDBJ databases">
        <title>Genome sequencing and assembly of Pontibacter sp.</title>
        <authorList>
            <person name="Chhetri G."/>
        </authorList>
    </citation>
    <scope>NUCLEOTIDE SEQUENCE [LARGE SCALE GENOMIC DNA]</scope>
    <source>
        <strain evidence="2 3">JH31</strain>
    </source>
</reference>
<dbReference type="RefSeq" id="WP_191181897.1">
    <property type="nucleotide sequence ID" value="NZ_JACXAJ010000001.1"/>
</dbReference>
<evidence type="ECO:0000256" key="1">
    <source>
        <dbReference type="SAM" id="MobiDB-lite"/>
    </source>
</evidence>
<dbReference type="Proteomes" id="UP000625551">
    <property type="component" value="Unassembled WGS sequence"/>
</dbReference>
<protein>
    <submittedName>
        <fullName evidence="2">Uncharacterized protein</fullName>
    </submittedName>
</protein>
<organism evidence="2 3">
    <name type="scientific">Pontibacter aquaedesilientis</name>
    <dbReference type="NCBI Taxonomy" id="2766980"/>
    <lineage>
        <taxon>Bacteria</taxon>
        <taxon>Pseudomonadati</taxon>
        <taxon>Bacteroidota</taxon>
        <taxon>Cytophagia</taxon>
        <taxon>Cytophagales</taxon>
        <taxon>Hymenobacteraceae</taxon>
        <taxon>Pontibacter</taxon>
    </lineage>
</organism>
<keyword evidence="3" id="KW-1185">Reference proteome</keyword>